<evidence type="ECO:0000256" key="2">
    <source>
        <dbReference type="ARBA" id="ARBA00005011"/>
    </source>
</evidence>
<evidence type="ECO:0000256" key="7">
    <source>
        <dbReference type="ARBA" id="ARBA00022898"/>
    </source>
</evidence>
<comment type="catalytic activity">
    <reaction evidence="8 9">
        <text>L-histidinol phosphate + 2-oxoglutarate = 3-(imidazol-4-yl)-2-oxopropyl phosphate + L-glutamate</text>
        <dbReference type="Rhea" id="RHEA:23744"/>
        <dbReference type="ChEBI" id="CHEBI:16810"/>
        <dbReference type="ChEBI" id="CHEBI:29985"/>
        <dbReference type="ChEBI" id="CHEBI:57766"/>
        <dbReference type="ChEBI" id="CHEBI:57980"/>
        <dbReference type="EC" id="2.6.1.9"/>
    </reaction>
</comment>
<keyword evidence="5 9" id="KW-0032">Aminotransferase</keyword>
<comment type="caution">
    <text evidence="11">The sequence shown here is derived from an EMBL/GenBank/DDBJ whole genome shotgun (WGS) entry which is preliminary data.</text>
</comment>
<comment type="cofactor">
    <cofactor evidence="1 9">
        <name>pyridoxal 5'-phosphate</name>
        <dbReference type="ChEBI" id="CHEBI:597326"/>
    </cofactor>
</comment>
<dbReference type="InterPro" id="IPR015422">
    <property type="entry name" value="PyrdxlP-dep_Trfase_small"/>
</dbReference>
<gene>
    <name evidence="9 11" type="primary">hisC</name>
    <name evidence="11" type="ORF">GCM10007924_05270</name>
</gene>
<dbReference type="Pfam" id="PF00155">
    <property type="entry name" value="Aminotran_1_2"/>
    <property type="match status" value="1"/>
</dbReference>
<dbReference type="EC" id="2.6.1.9" evidence="9"/>
<keyword evidence="7 9" id="KW-0663">Pyridoxal phosphate</keyword>
<dbReference type="Gene3D" id="3.40.640.10">
    <property type="entry name" value="Type I PLP-dependent aspartate aminotransferase-like (Major domain)"/>
    <property type="match status" value="1"/>
</dbReference>
<evidence type="ECO:0000256" key="4">
    <source>
        <dbReference type="ARBA" id="ARBA00011738"/>
    </source>
</evidence>
<keyword evidence="12" id="KW-1185">Reference proteome</keyword>
<reference evidence="11" key="1">
    <citation type="journal article" date="2014" name="Int. J. Syst. Evol. Microbiol.">
        <title>Complete genome of a new Firmicutes species belonging to the dominant human colonic microbiota ('Ruminococcus bicirculans') reveals two chromosomes and a selective capacity to utilize plant glucans.</title>
        <authorList>
            <consortium name="NISC Comparative Sequencing Program"/>
            <person name="Wegmann U."/>
            <person name="Louis P."/>
            <person name="Goesmann A."/>
            <person name="Henrissat B."/>
            <person name="Duncan S.H."/>
            <person name="Flint H.J."/>
        </authorList>
    </citation>
    <scope>NUCLEOTIDE SEQUENCE</scope>
    <source>
        <strain evidence="11">NBRC 103408</strain>
    </source>
</reference>
<evidence type="ECO:0000259" key="10">
    <source>
        <dbReference type="Pfam" id="PF00155"/>
    </source>
</evidence>
<keyword evidence="9" id="KW-0028">Amino-acid biosynthesis</keyword>
<reference evidence="11" key="2">
    <citation type="submission" date="2023-01" db="EMBL/GenBank/DDBJ databases">
        <title>Draft genome sequence of Sneathiella chinensis strain NBRC 103408.</title>
        <authorList>
            <person name="Sun Q."/>
            <person name="Mori K."/>
        </authorList>
    </citation>
    <scope>NUCLEOTIDE SEQUENCE</scope>
    <source>
        <strain evidence="11">NBRC 103408</strain>
    </source>
</reference>
<dbReference type="PANTHER" id="PTHR43643:SF3">
    <property type="entry name" value="HISTIDINOL-PHOSPHATE AMINOTRANSFERASE"/>
    <property type="match status" value="1"/>
</dbReference>
<comment type="similarity">
    <text evidence="3 9">Belongs to the class-II pyridoxal-phosphate-dependent aminotransferase family. Histidinol-phosphate aminotransferase subfamily.</text>
</comment>
<evidence type="ECO:0000256" key="9">
    <source>
        <dbReference type="HAMAP-Rule" id="MF_01023"/>
    </source>
</evidence>
<dbReference type="InterPro" id="IPR050106">
    <property type="entry name" value="HistidinolP_aminotransfase"/>
</dbReference>
<dbReference type="NCBIfam" id="TIGR01141">
    <property type="entry name" value="hisC"/>
    <property type="match status" value="1"/>
</dbReference>
<dbReference type="SUPFAM" id="SSF53383">
    <property type="entry name" value="PLP-dependent transferases"/>
    <property type="match status" value="1"/>
</dbReference>
<feature type="domain" description="Aminotransferase class I/classII large" evidence="10">
    <location>
        <begin position="30"/>
        <end position="358"/>
    </location>
</feature>
<keyword evidence="6 9" id="KW-0808">Transferase</keyword>
<proteinExistence type="inferred from homology"/>
<protein>
    <recommendedName>
        <fullName evidence="9">Histidinol-phosphate aminotransferase</fullName>
        <ecNumber evidence="9">2.6.1.9</ecNumber>
    </recommendedName>
    <alternativeName>
        <fullName evidence="9">Imidazole acetol-phosphate transaminase</fullName>
    </alternativeName>
</protein>
<evidence type="ECO:0000256" key="3">
    <source>
        <dbReference type="ARBA" id="ARBA00007970"/>
    </source>
</evidence>
<dbReference type="RefSeq" id="WP_169559314.1">
    <property type="nucleotide sequence ID" value="NZ_BSNF01000001.1"/>
</dbReference>
<dbReference type="HAMAP" id="MF_01023">
    <property type="entry name" value="HisC_aminotrans_2"/>
    <property type="match status" value="1"/>
</dbReference>
<dbReference type="GO" id="GO:0008483">
    <property type="term" value="F:transaminase activity"/>
    <property type="evidence" value="ECO:0007669"/>
    <property type="project" value="UniProtKB-KW"/>
</dbReference>
<comment type="subunit">
    <text evidence="4 9">Homodimer.</text>
</comment>
<dbReference type="CDD" id="cd00609">
    <property type="entry name" value="AAT_like"/>
    <property type="match status" value="1"/>
</dbReference>
<dbReference type="InterPro" id="IPR015424">
    <property type="entry name" value="PyrdxlP-dep_Trfase"/>
</dbReference>
<organism evidence="11 12">
    <name type="scientific">Sneathiella chinensis</name>
    <dbReference type="NCBI Taxonomy" id="349750"/>
    <lineage>
        <taxon>Bacteria</taxon>
        <taxon>Pseudomonadati</taxon>
        <taxon>Pseudomonadota</taxon>
        <taxon>Alphaproteobacteria</taxon>
        <taxon>Sneathiellales</taxon>
        <taxon>Sneathiellaceae</taxon>
        <taxon>Sneathiella</taxon>
    </lineage>
</organism>
<dbReference type="InterPro" id="IPR005861">
    <property type="entry name" value="HisP_aminotrans"/>
</dbReference>
<name>A0ABQ5U4A2_9PROT</name>
<evidence type="ECO:0000256" key="1">
    <source>
        <dbReference type="ARBA" id="ARBA00001933"/>
    </source>
</evidence>
<dbReference type="InterPro" id="IPR004839">
    <property type="entry name" value="Aminotransferase_I/II_large"/>
</dbReference>
<evidence type="ECO:0000256" key="6">
    <source>
        <dbReference type="ARBA" id="ARBA00022679"/>
    </source>
</evidence>
<evidence type="ECO:0000313" key="11">
    <source>
        <dbReference type="EMBL" id="GLQ05306.1"/>
    </source>
</evidence>
<comment type="pathway">
    <text evidence="2 9">Amino-acid biosynthesis; L-histidine biosynthesis; L-histidine from 5-phospho-alpha-D-ribose 1-diphosphate: step 7/9.</text>
</comment>
<accession>A0ABQ5U4A2</accession>
<dbReference type="Proteomes" id="UP001161409">
    <property type="component" value="Unassembled WGS sequence"/>
</dbReference>
<keyword evidence="9" id="KW-0368">Histidine biosynthesis</keyword>
<dbReference type="PANTHER" id="PTHR43643">
    <property type="entry name" value="HISTIDINOL-PHOSPHATE AMINOTRANSFERASE 2"/>
    <property type="match status" value="1"/>
</dbReference>
<sequence length="364" mass="38953">MSTLTPTPKPGILDITPYVGGKSSVEGATKVAKLSSNETPLGASPKARAAIRDLGDSLQFYPDGGSRALAEAIAEVHGLDASRLVCGNGSDEILSLIASAYAGEGDEVLFSEHGFLVYELAALANGAVPVKAPETDLTTDVDALLAAVTDKTKILYLANPNNPTGTYIPFSEIERLHAGLRGDIVLVLDAAYAEYVRAEDYAAGESLVERSSNVIMTRTFSKIYGLAALRIGWGYGSPEIIDVLHRIRGPFNTNALAQIAGIEAVRDQEFVEQARQHNDKWIPILTQSLRGMGLKVPSSVGNFVLMDFAETGKSASDAEQFLNKRGLILRSVASYGLDSCLRMSVGTDDENRAVIDSLREFLES</sequence>
<evidence type="ECO:0000313" key="12">
    <source>
        <dbReference type="Proteomes" id="UP001161409"/>
    </source>
</evidence>
<dbReference type="InterPro" id="IPR015421">
    <property type="entry name" value="PyrdxlP-dep_Trfase_major"/>
</dbReference>
<dbReference type="Gene3D" id="3.90.1150.10">
    <property type="entry name" value="Aspartate Aminotransferase, domain 1"/>
    <property type="match status" value="1"/>
</dbReference>
<dbReference type="EMBL" id="BSNF01000001">
    <property type="protein sequence ID" value="GLQ05306.1"/>
    <property type="molecule type" value="Genomic_DNA"/>
</dbReference>
<feature type="modified residue" description="N6-(pyridoxal phosphate)lysine" evidence="9">
    <location>
        <position position="222"/>
    </location>
</feature>
<evidence type="ECO:0000256" key="8">
    <source>
        <dbReference type="ARBA" id="ARBA00047481"/>
    </source>
</evidence>
<evidence type="ECO:0000256" key="5">
    <source>
        <dbReference type="ARBA" id="ARBA00022576"/>
    </source>
</evidence>